<accession>A0A7T8KHD0</accession>
<evidence type="ECO:0000313" key="1">
    <source>
        <dbReference type="EMBL" id="QQP55856.1"/>
    </source>
</evidence>
<sequence length="69" mass="7597">MEFLSIIQEQFPGYFTETFPDVIRIDKGSHLSKVTLFVTAPFLSAGIPASTRSLSCAFEPKGGSQRKTN</sequence>
<name>A0A7T8KHD0_CALRO</name>
<organism evidence="1 2">
    <name type="scientific">Caligus rogercresseyi</name>
    <name type="common">Sea louse</name>
    <dbReference type="NCBI Taxonomy" id="217165"/>
    <lineage>
        <taxon>Eukaryota</taxon>
        <taxon>Metazoa</taxon>
        <taxon>Ecdysozoa</taxon>
        <taxon>Arthropoda</taxon>
        <taxon>Crustacea</taxon>
        <taxon>Multicrustacea</taxon>
        <taxon>Hexanauplia</taxon>
        <taxon>Copepoda</taxon>
        <taxon>Siphonostomatoida</taxon>
        <taxon>Caligidae</taxon>
        <taxon>Caligus</taxon>
    </lineage>
</organism>
<evidence type="ECO:0000313" key="2">
    <source>
        <dbReference type="Proteomes" id="UP000595437"/>
    </source>
</evidence>
<dbReference type="Proteomes" id="UP000595437">
    <property type="component" value="Chromosome 1"/>
</dbReference>
<dbReference type="EMBL" id="CP045890">
    <property type="protein sequence ID" value="QQP55856.1"/>
    <property type="molecule type" value="Genomic_DNA"/>
</dbReference>
<keyword evidence="2" id="KW-1185">Reference proteome</keyword>
<proteinExistence type="predicted"/>
<protein>
    <submittedName>
        <fullName evidence="1">Uncharacterized protein</fullName>
    </submittedName>
</protein>
<reference evidence="2" key="1">
    <citation type="submission" date="2021-01" db="EMBL/GenBank/DDBJ databases">
        <title>Caligus Genome Assembly.</title>
        <authorList>
            <person name="Gallardo-Escarate C."/>
        </authorList>
    </citation>
    <scope>NUCLEOTIDE SEQUENCE [LARGE SCALE GENOMIC DNA]</scope>
</reference>
<dbReference type="AlphaFoldDB" id="A0A7T8KHD0"/>
<gene>
    <name evidence="1" type="ORF">FKW44_000317</name>
</gene>